<name>A0A832J8Y7_9GAMM</name>
<comment type="caution">
    <text evidence="1">The sequence shown here is derived from an EMBL/GenBank/DDBJ whole genome shotgun (WGS) entry which is preliminary data.</text>
</comment>
<evidence type="ECO:0000313" key="1">
    <source>
        <dbReference type="EMBL" id="HHJ80712.1"/>
    </source>
</evidence>
<dbReference type="EMBL" id="DRNF01000232">
    <property type="protein sequence ID" value="HHJ80712.1"/>
    <property type="molecule type" value="Genomic_DNA"/>
</dbReference>
<dbReference type="Proteomes" id="UP000885832">
    <property type="component" value="Unassembled WGS sequence"/>
</dbReference>
<sequence>MTVETRVIKRHDVDRNALDIHDTELLNKQAAFMLQFIERWGMVAATEHGEDSAGRSKLRLLTPAELVDRAAVTAELAFAEMRRRGLIVDLPCLDEIHNADIEE</sequence>
<protein>
    <submittedName>
        <fullName evidence="1">Uncharacterized protein</fullName>
    </submittedName>
</protein>
<organism evidence="1">
    <name type="scientific">Candidatus Tenderia electrophaga</name>
    <dbReference type="NCBI Taxonomy" id="1748243"/>
    <lineage>
        <taxon>Bacteria</taxon>
        <taxon>Pseudomonadati</taxon>
        <taxon>Pseudomonadota</taxon>
        <taxon>Gammaproteobacteria</taxon>
        <taxon>Candidatus Tenderiales</taxon>
        <taxon>Candidatus Tenderiaceae</taxon>
        <taxon>Candidatus Tenderia</taxon>
    </lineage>
</organism>
<gene>
    <name evidence="1" type="ORF">ENJ65_03670</name>
</gene>
<reference evidence="1" key="1">
    <citation type="journal article" date="2020" name="mSystems">
        <title>Genome- and Community-Level Interaction Insights into Carbon Utilization and Element Cycling Functions of Hydrothermarchaeota in Hydrothermal Sediment.</title>
        <authorList>
            <person name="Zhou Z."/>
            <person name="Liu Y."/>
            <person name="Xu W."/>
            <person name="Pan J."/>
            <person name="Luo Z.H."/>
            <person name="Li M."/>
        </authorList>
    </citation>
    <scope>NUCLEOTIDE SEQUENCE [LARGE SCALE GENOMIC DNA]</scope>
    <source>
        <strain evidence="1">HyVt-505</strain>
    </source>
</reference>
<dbReference type="AlphaFoldDB" id="A0A832J8Y7"/>
<proteinExistence type="predicted"/>
<accession>A0A832J8Y7</accession>